<comment type="caution">
    <text evidence="11">The sequence shown here is derived from an EMBL/GenBank/DDBJ whole genome shotgun (WGS) entry which is preliminary data.</text>
</comment>
<dbReference type="AlphaFoldDB" id="A0AAN7AWP1"/>
<proteinExistence type="predicted"/>
<dbReference type="SFLD" id="SFLDG01168">
    <property type="entry name" value="Ferric_reductase_subgroup_(FRE"/>
    <property type="match status" value="1"/>
</dbReference>
<feature type="transmembrane region" description="Helical" evidence="7">
    <location>
        <begin position="180"/>
        <end position="205"/>
    </location>
</feature>
<keyword evidence="2" id="KW-0813">Transport</keyword>
<evidence type="ECO:0000259" key="10">
    <source>
        <dbReference type="Pfam" id="PF08022"/>
    </source>
</evidence>
<dbReference type="Pfam" id="PF01794">
    <property type="entry name" value="Ferric_reduct"/>
    <property type="match status" value="1"/>
</dbReference>
<evidence type="ECO:0000256" key="2">
    <source>
        <dbReference type="ARBA" id="ARBA00022448"/>
    </source>
</evidence>
<organism evidence="11 12">
    <name type="scientific">Triangularia verruculosa</name>
    <dbReference type="NCBI Taxonomy" id="2587418"/>
    <lineage>
        <taxon>Eukaryota</taxon>
        <taxon>Fungi</taxon>
        <taxon>Dikarya</taxon>
        <taxon>Ascomycota</taxon>
        <taxon>Pezizomycotina</taxon>
        <taxon>Sordariomycetes</taxon>
        <taxon>Sordariomycetidae</taxon>
        <taxon>Sordariales</taxon>
        <taxon>Podosporaceae</taxon>
        <taxon>Triangularia</taxon>
    </lineage>
</organism>
<dbReference type="Pfam" id="PF08022">
    <property type="entry name" value="FAD_binding_8"/>
    <property type="match status" value="1"/>
</dbReference>
<name>A0AAN7AWP1_9PEZI</name>
<evidence type="ECO:0000313" key="12">
    <source>
        <dbReference type="Proteomes" id="UP001303160"/>
    </source>
</evidence>
<keyword evidence="4 7" id="KW-1133">Transmembrane helix</keyword>
<dbReference type="Gene3D" id="3.40.50.80">
    <property type="entry name" value="Nucleotide-binding domain of ferredoxin-NADP reductase (FNR) module"/>
    <property type="match status" value="2"/>
</dbReference>
<evidence type="ECO:0000256" key="5">
    <source>
        <dbReference type="ARBA" id="ARBA00023065"/>
    </source>
</evidence>
<dbReference type="InterPro" id="IPR039261">
    <property type="entry name" value="FNR_nucleotide-bd"/>
</dbReference>
<keyword evidence="12" id="KW-1185">Reference proteome</keyword>
<reference evidence="11" key="1">
    <citation type="journal article" date="2023" name="Mol. Phylogenet. Evol.">
        <title>Genome-scale phylogeny and comparative genomics of the fungal order Sordariales.</title>
        <authorList>
            <person name="Hensen N."/>
            <person name="Bonometti L."/>
            <person name="Westerberg I."/>
            <person name="Brannstrom I.O."/>
            <person name="Guillou S."/>
            <person name="Cros-Aarteil S."/>
            <person name="Calhoun S."/>
            <person name="Haridas S."/>
            <person name="Kuo A."/>
            <person name="Mondo S."/>
            <person name="Pangilinan J."/>
            <person name="Riley R."/>
            <person name="LaButti K."/>
            <person name="Andreopoulos B."/>
            <person name="Lipzen A."/>
            <person name="Chen C."/>
            <person name="Yan M."/>
            <person name="Daum C."/>
            <person name="Ng V."/>
            <person name="Clum A."/>
            <person name="Steindorff A."/>
            <person name="Ohm R.A."/>
            <person name="Martin F."/>
            <person name="Silar P."/>
            <person name="Natvig D.O."/>
            <person name="Lalanne C."/>
            <person name="Gautier V."/>
            <person name="Ament-Velasquez S.L."/>
            <person name="Kruys A."/>
            <person name="Hutchinson M.I."/>
            <person name="Powell A.J."/>
            <person name="Barry K."/>
            <person name="Miller A.N."/>
            <person name="Grigoriev I.V."/>
            <person name="Debuchy R."/>
            <person name="Gladieux P."/>
            <person name="Hiltunen Thoren M."/>
            <person name="Johannesson H."/>
        </authorList>
    </citation>
    <scope>NUCLEOTIDE SEQUENCE</scope>
    <source>
        <strain evidence="11">CBS 315.58</strain>
    </source>
</reference>
<dbReference type="GO" id="GO:0006826">
    <property type="term" value="P:iron ion transport"/>
    <property type="evidence" value="ECO:0007669"/>
    <property type="project" value="TreeGrafter"/>
</dbReference>
<sequence length="697" mass="77049">MVLSKLSLASLRILLLALCVWPSSGDEEGLRGLTMPADDPPCAFACTGSLAGFALACSIEDHSHHGGGHGHGSPIQTSPSCRANDEPYLTTVAWCMSTKCAEYNVPNSRLEQVWELTITGDPSIPAKWSYTEALLNVDEPPTRKLTMGDELNMTSLPPDSWLVSFNTASVMDHESRTQSIYGLVLLLAGIIVPILLTWLGYLPFASTLNDRFIRPRIVYPSLVGSFQVRPLPYYLGNAPTWGQTLFIIMMLILNIITTATGYRTVSSHMWLRNQWQQIVGFMMYRTGVLSYALAPLVMLFAGRNNLLLWLTNWSHSTYLLLHRWMARLFMLQALLHSVLAVILYKDMGIYDAQAVMDYWAWGVVATVLGCVVLVVSTLYFRQRWYELFLLFHIAMAVLILVGCWYHAALRFPSTGQGFNTWIYIAVAVWVFDRVARLARIVKNGVRRARVLDLGNGYLRIDIDGVRWGHAPGRHVYVHLPALSPLRPWESHPFSILPRSLLRPLKANSPSPPSSHHDAEKLATTETIVSANSDTKAAAGIVLFVRKAEGITKSLKASSSLVTFLDGPYPNNSVSSLLRCDRVVLIAGGIGITGVLAWVDNHTNVKLFWGVKESAQPLVAALGPVIGRLDETNAEVRIGQRFNVQQLLEEEVKAGWAKIGVVVCGPGGLCDDVRASVVALGKQHDGTGFVLEVEAYTW</sequence>
<dbReference type="InterPro" id="IPR051410">
    <property type="entry name" value="Ferric/Cupric_Reductase"/>
</dbReference>
<dbReference type="PANTHER" id="PTHR32361:SF9">
    <property type="entry name" value="FERRIC REDUCTASE TRANSMEMBRANE COMPONENT 3-RELATED"/>
    <property type="match status" value="1"/>
</dbReference>
<dbReference type="CDD" id="cd06186">
    <property type="entry name" value="NOX_Duox_like_FAD_NADP"/>
    <property type="match status" value="1"/>
</dbReference>
<keyword evidence="6 7" id="KW-0472">Membrane</keyword>
<dbReference type="SFLD" id="SFLDS00052">
    <property type="entry name" value="Ferric_Reductase_Domain"/>
    <property type="match status" value="1"/>
</dbReference>
<feature type="transmembrane region" description="Helical" evidence="7">
    <location>
        <begin position="241"/>
        <end position="262"/>
    </location>
</feature>
<feature type="transmembrane region" description="Helical" evidence="7">
    <location>
        <begin position="387"/>
        <end position="408"/>
    </location>
</feature>
<dbReference type="GO" id="GO:0000293">
    <property type="term" value="F:ferric-chelate reductase activity"/>
    <property type="evidence" value="ECO:0007669"/>
    <property type="project" value="TreeGrafter"/>
</dbReference>
<keyword evidence="5" id="KW-0406">Ion transport</keyword>
<feature type="domain" description="Ferric oxidoreductase" evidence="9">
    <location>
        <begin position="286"/>
        <end position="403"/>
    </location>
</feature>
<dbReference type="Proteomes" id="UP001303160">
    <property type="component" value="Unassembled WGS sequence"/>
</dbReference>
<evidence type="ECO:0000259" key="9">
    <source>
        <dbReference type="Pfam" id="PF01794"/>
    </source>
</evidence>
<feature type="signal peptide" evidence="8">
    <location>
        <begin position="1"/>
        <end position="25"/>
    </location>
</feature>
<evidence type="ECO:0000256" key="1">
    <source>
        <dbReference type="ARBA" id="ARBA00004141"/>
    </source>
</evidence>
<dbReference type="PANTHER" id="PTHR32361">
    <property type="entry name" value="FERRIC/CUPRIC REDUCTASE TRANSMEMBRANE COMPONENT"/>
    <property type="match status" value="1"/>
</dbReference>
<dbReference type="GO" id="GO:0006879">
    <property type="term" value="P:intracellular iron ion homeostasis"/>
    <property type="evidence" value="ECO:0007669"/>
    <property type="project" value="TreeGrafter"/>
</dbReference>
<feature type="chain" id="PRO_5042936941" evidence="8">
    <location>
        <begin position="26"/>
        <end position="697"/>
    </location>
</feature>
<evidence type="ECO:0000256" key="3">
    <source>
        <dbReference type="ARBA" id="ARBA00022692"/>
    </source>
</evidence>
<comment type="subcellular location">
    <subcellularLocation>
        <location evidence="1">Membrane</location>
        <topology evidence="1">Multi-pass membrane protein</topology>
    </subcellularLocation>
</comment>
<reference evidence="11" key="2">
    <citation type="submission" date="2023-05" db="EMBL/GenBank/DDBJ databases">
        <authorList>
            <consortium name="Lawrence Berkeley National Laboratory"/>
            <person name="Steindorff A."/>
            <person name="Hensen N."/>
            <person name="Bonometti L."/>
            <person name="Westerberg I."/>
            <person name="Brannstrom I.O."/>
            <person name="Guillou S."/>
            <person name="Cros-Aarteil S."/>
            <person name="Calhoun S."/>
            <person name="Haridas S."/>
            <person name="Kuo A."/>
            <person name="Mondo S."/>
            <person name="Pangilinan J."/>
            <person name="Riley R."/>
            <person name="Labutti K."/>
            <person name="Andreopoulos B."/>
            <person name="Lipzen A."/>
            <person name="Chen C."/>
            <person name="Yanf M."/>
            <person name="Daum C."/>
            <person name="Ng V."/>
            <person name="Clum A."/>
            <person name="Ohm R."/>
            <person name="Martin F."/>
            <person name="Silar P."/>
            <person name="Natvig D."/>
            <person name="Lalanne C."/>
            <person name="Gautier V."/>
            <person name="Ament-Velasquez S.L."/>
            <person name="Kruys A."/>
            <person name="Hutchinson M.I."/>
            <person name="Powell A.J."/>
            <person name="Barry K."/>
            <person name="Miller A.N."/>
            <person name="Grigoriev I.V."/>
            <person name="Debuchy R."/>
            <person name="Gladieux P."/>
            <person name="Thoren M.H."/>
            <person name="Johannesson H."/>
        </authorList>
    </citation>
    <scope>NUCLEOTIDE SEQUENCE</scope>
    <source>
        <strain evidence="11">CBS 315.58</strain>
    </source>
</reference>
<accession>A0AAN7AWP1</accession>
<feature type="transmembrane region" description="Helical" evidence="7">
    <location>
        <begin position="282"/>
        <end position="300"/>
    </location>
</feature>
<protein>
    <submittedName>
        <fullName evidence="11">Ferric/cupric reductase transmembrane component 1</fullName>
    </submittedName>
</protein>
<dbReference type="SUPFAM" id="SSF52343">
    <property type="entry name" value="Ferredoxin reductase-like, C-terminal NADP-linked domain"/>
    <property type="match status" value="1"/>
</dbReference>
<dbReference type="InterPro" id="IPR013130">
    <property type="entry name" value="Fe3_Rdtase_TM_dom"/>
</dbReference>
<gene>
    <name evidence="11" type="ORF">QBC40DRAFT_62875</name>
</gene>
<feature type="domain" description="FAD-binding 8" evidence="10">
    <location>
        <begin position="466"/>
        <end position="496"/>
    </location>
</feature>
<evidence type="ECO:0000256" key="7">
    <source>
        <dbReference type="SAM" id="Phobius"/>
    </source>
</evidence>
<dbReference type="GO" id="GO:0015677">
    <property type="term" value="P:copper ion import"/>
    <property type="evidence" value="ECO:0007669"/>
    <property type="project" value="TreeGrafter"/>
</dbReference>
<evidence type="ECO:0000256" key="4">
    <source>
        <dbReference type="ARBA" id="ARBA00022989"/>
    </source>
</evidence>
<dbReference type="InterPro" id="IPR013112">
    <property type="entry name" value="FAD-bd_8"/>
</dbReference>
<evidence type="ECO:0000313" key="11">
    <source>
        <dbReference type="EMBL" id="KAK4201187.1"/>
    </source>
</evidence>
<evidence type="ECO:0000256" key="6">
    <source>
        <dbReference type="ARBA" id="ARBA00023136"/>
    </source>
</evidence>
<feature type="transmembrane region" description="Helical" evidence="7">
    <location>
        <begin position="358"/>
        <end position="380"/>
    </location>
</feature>
<dbReference type="EMBL" id="MU863910">
    <property type="protein sequence ID" value="KAK4201187.1"/>
    <property type="molecule type" value="Genomic_DNA"/>
</dbReference>
<keyword evidence="3 7" id="KW-0812">Transmembrane</keyword>
<feature type="transmembrane region" description="Helical" evidence="7">
    <location>
        <begin position="328"/>
        <end position="346"/>
    </location>
</feature>
<dbReference type="GO" id="GO:0005886">
    <property type="term" value="C:plasma membrane"/>
    <property type="evidence" value="ECO:0007669"/>
    <property type="project" value="TreeGrafter"/>
</dbReference>
<evidence type="ECO:0000256" key="8">
    <source>
        <dbReference type="SAM" id="SignalP"/>
    </source>
</evidence>
<keyword evidence="8" id="KW-0732">Signal</keyword>